<dbReference type="RefSeq" id="WP_190441459.1">
    <property type="nucleotide sequence ID" value="NZ_JAMPKM010000030.1"/>
</dbReference>
<evidence type="ECO:0000313" key="2">
    <source>
        <dbReference type="Proteomes" id="UP001464891"/>
    </source>
</evidence>
<protein>
    <submittedName>
        <fullName evidence="1">Uncharacterized protein</fullName>
    </submittedName>
</protein>
<evidence type="ECO:0000313" key="1">
    <source>
        <dbReference type="EMBL" id="MEP0820468.1"/>
    </source>
</evidence>
<sequence length="149" mass="16781">MTTKIDCDAHEWIELCHSEAGDEHFVDPQLVSVKGSIVRVRRSVILAQPDRTRWGAVADSQSLERVDLSPGTWSTQKEVLIGLEGQVLNINEQVDGNEFPSLPGSVNAAGLAFLRALLRNRKRQQLSIKRRHKKYLVKTIRSWTPKDVA</sequence>
<dbReference type="Proteomes" id="UP001464891">
    <property type="component" value="Unassembled WGS sequence"/>
</dbReference>
<organism evidence="1 2">
    <name type="scientific">Trichocoleus desertorum GB2-A4</name>
    <dbReference type="NCBI Taxonomy" id="2933944"/>
    <lineage>
        <taxon>Bacteria</taxon>
        <taxon>Bacillati</taxon>
        <taxon>Cyanobacteriota</taxon>
        <taxon>Cyanophyceae</taxon>
        <taxon>Leptolyngbyales</taxon>
        <taxon>Trichocoleusaceae</taxon>
        <taxon>Trichocoleus</taxon>
    </lineage>
</organism>
<keyword evidence="2" id="KW-1185">Reference proteome</keyword>
<accession>A0ABV0JFC2</accession>
<proteinExistence type="predicted"/>
<dbReference type="EMBL" id="JAMPKM010000030">
    <property type="protein sequence ID" value="MEP0820468.1"/>
    <property type="molecule type" value="Genomic_DNA"/>
</dbReference>
<reference evidence="1 2" key="1">
    <citation type="submission" date="2022-04" db="EMBL/GenBank/DDBJ databases">
        <title>Positive selection, recombination, and allopatry shape intraspecific diversity of widespread and dominant cyanobacteria.</title>
        <authorList>
            <person name="Wei J."/>
            <person name="Shu W."/>
            <person name="Hu C."/>
        </authorList>
    </citation>
    <scope>NUCLEOTIDE SEQUENCE [LARGE SCALE GENOMIC DNA]</scope>
    <source>
        <strain evidence="1 2">GB2-A4</strain>
    </source>
</reference>
<comment type="caution">
    <text evidence="1">The sequence shown here is derived from an EMBL/GenBank/DDBJ whole genome shotgun (WGS) entry which is preliminary data.</text>
</comment>
<gene>
    <name evidence="1" type="ORF">NC998_25565</name>
</gene>
<name>A0ABV0JFC2_9CYAN</name>